<dbReference type="InParanoid" id="A0A0C3NV78"/>
<gene>
    <name evidence="1" type="ORF">M404DRAFT_1000317</name>
</gene>
<reference evidence="1 2" key="1">
    <citation type="submission" date="2014-04" db="EMBL/GenBank/DDBJ databases">
        <authorList>
            <consortium name="DOE Joint Genome Institute"/>
            <person name="Kuo A."/>
            <person name="Kohler A."/>
            <person name="Costa M.D."/>
            <person name="Nagy L.G."/>
            <person name="Floudas D."/>
            <person name="Copeland A."/>
            <person name="Barry K.W."/>
            <person name="Cichocki N."/>
            <person name="Veneault-Fourrey C."/>
            <person name="LaButti K."/>
            <person name="Lindquist E.A."/>
            <person name="Lipzen A."/>
            <person name="Lundell T."/>
            <person name="Morin E."/>
            <person name="Murat C."/>
            <person name="Sun H."/>
            <person name="Tunlid A."/>
            <person name="Henrissat B."/>
            <person name="Grigoriev I.V."/>
            <person name="Hibbett D.S."/>
            <person name="Martin F."/>
            <person name="Nordberg H.P."/>
            <person name="Cantor M.N."/>
            <person name="Hua S.X."/>
        </authorList>
    </citation>
    <scope>NUCLEOTIDE SEQUENCE [LARGE SCALE GENOMIC DNA]</scope>
    <source>
        <strain evidence="1 2">Marx 270</strain>
    </source>
</reference>
<name>A0A0C3NV78_PISTI</name>
<dbReference type="AlphaFoldDB" id="A0A0C3NV78"/>
<proteinExistence type="predicted"/>
<reference evidence="2" key="2">
    <citation type="submission" date="2015-01" db="EMBL/GenBank/DDBJ databases">
        <title>Evolutionary Origins and Diversification of the Mycorrhizal Mutualists.</title>
        <authorList>
            <consortium name="DOE Joint Genome Institute"/>
            <consortium name="Mycorrhizal Genomics Consortium"/>
            <person name="Kohler A."/>
            <person name="Kuo A."/>
            <person name="Nagy L.G."/>
            <person name="Floudas D."/>
            <person name="Copeland A."/>
            <person name="Barry K.W."/>
            <person name="Cichocki N."/>
            <person name="Veneault-Fourrey C."/>
            <person name="LaButti K."/>
            <person name="Lindquist E.A."/>
            <person name="Lipzen A."/>
            <person name="Lundell T."/>
            <person name="Morin E."/>
            <person name="Murat C."/>
            <person name="Riley R."/>
            <person name="Ohm R."/>
            <person name="Sun H."/>
            <person name="Tunlid A."/>
            <person name="Henrissat B."/>
            <person name="Grigoriev I.V."/>
            <person name="Hibbett D.S."/>
            <person name="Martin F."/>
        </authorList>
    </citation>
    <scope>NUCLEOTIDE SEQUENCE [LARGE SCALE GENOMIC DNA]</scope>
    <source>
        <strain evidence="2">Marx 270</strain>
    </source>
</reference>
<keyword evidence="2" id="KW-1185">Reference proteome</keyword>
<accession>A0A0C3NV78</accession>
<dbReference type="EMBL" id="KN831969">
    <property type="protein sequence ID" value="KIO04780.1"/>
    <property type="molecule type" value="Genomic_DNA"/>
</dbReference>
<evidence type="ECO:0000313" key="2">
    <source>
        <dbReference type="Proteomes" id="UP000054217"/>
    </source>
</evidence>
<organism evidence="1 2">
    <name type="scientific">Pisolithus tinctorius Marx 270</name>
    <dbReference type="NCBI Taxonomy" id="870435"/>
    <lineage>
        <taxon>Eukaryota</taxon>
        <taxon>Fungi</taxon>
        <taxon>Dikarya</taxon>
        <taxon>Basidiomycota</taxon>
        <taxon>Agaricomycotina</taxon>
        <taxon>Agaricomycetes</taxon>
        <taxon>Agaricomycetidae</taxon>
        <taxon>Boletales</taxon>
        <taxon>Sclerodermatineae</taxon>
        <taxon>Pisolithaceae</taxon>
        <taxon>Pisolithus</taxon>
    </lineage>
</organism>
<evidence type="ECO:0000313" key="1">
    <source>
        <dbReference type="EMBL" id="KIO04780.1"/>
    </source>
</evidence>
<protein>
    <submittedName>
        <fullName evidence="1">Uncharacterized protein</fullName>
    </submittedName>
</protein>
<dbReference type="HOGENOM" id="CLU_2868609_0_0_1"/>
<dbReference type="Proteomes" id="UP000054217">
    <property type="component" value="Unassembled WGS sequence"/>
</dbReference>
<sequence length="64" mass="6801">MIWRVASKDLCIPPSVYSSSLSPYPAFNSISISIGAVAIPLSCHKLVLASSSTLSVHIRLRTTG</sequence>